<evidence type="ECO:0000259" key="4">
    <source>
        <dbReference type="Pfam" id="PF13610"/>
    </source>
</evidence>
<name>A0A4P2VVX0_FLUSA</name>
<dbReference type="Pfam" id="PF13610">
    <property type="entry name" value="DDE_Tnp_IS240"/>
    <property type="match status" value="1"/>
</dbReference>
<accession>A0A4P2VVX0</accession>
<dbReference type="KEGG" id="sbf:JCM31447_15250"/>
<dbReference type="GO" id="GO:0003677">
    <property type="term" value="F:DNA binding"/>
    <property type="evidence" value="ECO:0007669"/>
    <property type="project" value="UniProtKB-KW"/>
</dbReference>
<reference evidence="5 6" key="1">
    <citation type="submission" date="2018-12" db="EMBL/GenBank/DDBJ databases">
        <title>Rubrispira sanarue gen. nov., sp., nov., a member of the order Silvanigrellales, isolated from a brackish lake in Hamamatsu Japan.</title>
        <authorList>
            <person name="Maejima Y."/>
            <person name="Iino T."/>
            <person name="Muraguchi Y."/>
            <person name="Fukuda K."/>
            <person name="Nojiri H."/>
            <person name="Ohkuma M."/>
            <person name="Moriuchi R."/>
            <person name="Dohra H."/>
            <person name="Kimbara K."/>
            <person name="Shintani M."/>
        </authorList>
    </citation>
    <scope>NUCLEOTIDE SEQUENCE [LARGE SCALE GENOMIC DNA]</scope>
    <source>
        <strain evidence="5 6">RF1110005</strain>
    </source>
</reference>
<evidence type="ECO:0000256" key="1">
    <source>
        <dbReference type="ARBA" id="ARBA00022578"/>
    </source>
</evidence>
<keyword evidence="3" id="KW-0233">DNA recombination</keyword>
<evidence type="ECO:0000256" key="3">
    <source>
        <dbReference type="ARBA" id="ARBA00023172"/>
    </source>
</evidence>
<feature type="domain" description="DDE" evidence="4">
    <location>
        <begin position="70"/>
        <end position="147"/>
    </location>
</feature>
<dbReference type="InterPro" id="IPR047930">
    <property type="entry name" value="Transpos_IS6"/>
</dbReference>
<protein>
    <submittedName>
        <fullName evidence="5">IS6 family transposase</fullName>
    </submittedName>
</protein>
<dbReference type="GO" id="GO:0032196">
    <property type="term" value="P:transposition"/>
    <property type="evidence" value="ECO:0007669"/>
    <property type="project" value="UniProtKB-KW"/>
</dbReference>
<sequence>MDFKWKHFKSDIILTAVRWYVAYPLSYRQVEEMLKERALQVDHSSLQRWVVEYSPQLAKKFASHKKAVGKSWRMDETYIKVKGAWHYLYRAVYKNGQTIDFYLSKSRDAASAKRFFQKAIRSSGKPEKVNIDKSGSNISALNNINRDYNPNF</sequence>
<evidence type="ECO:0000313" key="6">
    <source>
        <dbReference type="Proteomes" id="UP000291236"/>
    </source>
</evidence>
<evidence type="ECO:0000256" key="2">
    <source>
        <dbReference type="ARBA" id="ARBA00023125"/>
    </source>
</evidence>
<dbReference type="NCBIfam" id="NF033587">
    <property type="entry name" value="transpos_IS6"/>
    <property type="match status" value="1"/>
</dbReference>
<dbReference type="InterPro" id="IPR032874">
    <property type="entry name" value="DDE_dom"/>
</dbReference>
<dbReference type="GO" id="GO:0006310">
    <property type="term" value="P:DNA recombination"/>
    <property type="evidence" value="ECO:0007669"/>
    <property type="project" value="UniProtKB-KW"/>
</dbReference>
<dbReference type="InterPro" id="IPR052183">
    <property type="entry name" value="IS_Transposase"/>
</dbReference>
<evidence type="ECO:0000313" key="5">
    <source>
        <dbReference type="EMBL" id="BBH53082.1"/>
    </source>
</evidence>
<dbReference type="PANTHER" id="PTHR35528">
    <property type="entry name" value="BLL1675 PROTEIN"/>
    <property type="match status" value="1"/>
</dbReference>
<keyword evidence="1" id="KW-0815">Transposition</keyword>
<keyword evidence="6" id="KW-1185">Reference proteome</keyword>
<proteinExistence type="predicted"/>
<organism evidence="5 6">
    <name type="scientific">Fluviispira sanaruensis</name>
    <dbReference type="NCBI Taxonomy" id="2493639"/>
    <lineage>
        <taxon>Bacteria</taxon>
        <taxon>Pseudomonadati</taxon>
        <taxon>Bdellovibrionota</taxon>
        <taxon>Oligoflexia</taxon>
        <taxon>Silvanigrellales</taxon>
        <taxon>Silvanigrellaceae</taxon>
        <taxon>Fluviispira</taxon>
    </lineage>
</organism>
<dbReference type="Proteomes" id="UP000291236">
    <property type="component" value="Chromosome"/>
</dbReference>
<dbReference type="PANTHER" id="PTHR35528:SF3">
    <property type="entry name" value="BLL1675 PROTEIN"/>
    <property type="match status" value="1"/>
</dbReference>
<dbReference type="EMBL" id="AP019368">
    <property type="protein sequence ID" value="BBH53082.1"/>
    <property type="molecule type" value="Genomic_DNA"/>
</dbReference>
<gene>
    <name evidence="5" type="ORF">JCM31447_15250</name>
</gene>
<dbReference type="AlphaFoldDB" id="A0A4P2VVX0"/>
<keyword evidence="2" id="KW-0238">DNA-binding</keyword>